<keyword evidence="3" id="KW-1185">Reference proteome</keyword>
<accession>A0A7G5XLX0</accession>
<dbReference type="AlphaFoldDB" id="A0A7G5XLX0"/>
<evidence type="ECO:0000313" key="3">
    <source>
        <dbReference type="Proteomes" id="UP000515344"/>
    </source>
</evidence>
<gene>
    <name evidence="2" type="ORF">H4075_09965</name>
</gene>
<dbReference type="EMBL" id="CP060007">
    <property type="protein sequence ID" value="QNA46473.1"/>
    <property type="molecule type" value="Genomic_DNA"/>
</dbReference>
<protein>
    <recommendedName>
        <fullName evidence="4">Protein kinase domain-containing protein</fullName>
    </recommendedName>
</protein>
<dbReference type="KEGG" id="lacs:H4075_09965"/>
<evidence type="ECO:0000313" key="2">
    <source>
        <dbReference type="EMBL" id="QNA46473.1"/>
    </source>
</evidence>
<dbReference type="RefSeq" id="WP_182806365.1">
    <property type="nucleotide sequence ID" value="NZ_CP060007.1"/>
</dbReference>
<name>A0A7G5XLX0_9BACT</name>
<dbReference type="Gene3D" id="1.10.510.10">
    <property type="entry name" value="Transferase(Phosphotransferase) domain 1"/>
    <property type="match status" value="1"/>
</dbReference>
<evidence type="ECO:0000256" key="1">
    <source>
        <dbReference type="SAM" id="MobiDB-lite"/>
    </source>
</evidence>
<dbReference type="SUPFAM" id="SSF56112">
    <property type="entry name" value="Protein kinase-like (PK-like)"/>
    <property type="match status" value="1"/>
</dbReference>
<feature type="region of interest" description="Disordered" evidence="1">
    <location>
        <begin position="468"/>
        <end position="516"/>
    </location>
</feature>
<proteinExistence type="predicted"/>
<reference evidence="3" key="1">
    <citation type="submission" date="2020-08" db="EMBL/GenBank/DDBJ databases">
        <title>Lacibacter sp. S13-6-6 genome sequencing.</title>
        <authorList>
            <person name="Jin L."/>
        </authorList>
    </citation>
    <scope>NUCLEOTIDE SEQUENCE [LARGE SCALE GENOMIC DNA]</scope>
    <source>
        <strain evidence="3">S13-6-6</strain>
    </source>
</reference>
<feature type="compositionally biased region" description="Low complexity" evidence="1">
    <location>
        <begin position="470"/>
        <end position="481"/>
    </location>
</feature>
<dbReference type="Proteomes" id="UP000515344">
    <property type="component" value="Chromosome"/>
</dbReference>
<dbReference type="InterPro" id="IPR011009">
    <property type="entry name" value="Kinase-like_dom_sf"/>
</dbReference>
<feature type="compositionally biased region" description="Low complexity" evidence="1">
    <location>
        <begin position="502"/>
        <end position="514"/>
    </location>
</feature>
<sequence length="560" mass="62155">MALPKGDQYNEAVQNPRVSFADTELKTAKVETGMFDLPKPYSGGFTVTFKLQTPTTNYAVRCFTRDISDIQRRYQAISSFFASKPSRYFVEAKYLKDGIRVSGTFFPVIKMKWMEGEPLNFYLENNRNNKAKLQTLLSDFLNMVAELESFGIAHGDLQQGNIIVKNDRLFLIDYDGMYLPTLSGLKSNELGHPNFQHPQRSANHYSARIDRFSSIVIYLSLRALIAKPALWKYHNGENIILKSQDIADLNNSPAITELNSIAEIKPLVERFVGICHLDFDKVPSLNEFISGSFNYDKNKVGKIAVKNSQYDVLDAKMKGTILEHFGEKVEVIGYISNQYKGITRLGSSYYFLNVGSYPNQTFTLTVWSEGIAALSSAGKSPTSLVNKWVSAIGIITSYAERPQMIIDSASQIQILNNEQEAKDRLSLKKISPGIGSRNAKHKSVLEQIQERKKIQDKEAEVFNNIYKNIPATPTAQTSPTSKPKPTPPAQHTTKSQTNQPISQTSNKTTSTSTTENEGCSVGIVVAAIFGFIGAGITENVGGFIAGAIGGFILYSIFTTD</sequence>
<organism evidence="2 3">
    <name type="scientific">Lacibacter sediminis</name>
    <dbReference type="NCBI Taxonomy" id="2760713"/>
    <lineage>
        <taxon>Bacteria</taxon>
        <taxon>Pseudomonadati</taxon>
        <taxon>Bacteroidota</taxon>
        <taxon>Chitinophagia</taxon>
        <taxon>Chitinophagales</taxon>
        <taxon>Chitinophagaceae</taxon>
        <taxon>Lacibacter</taxon>
    </lineage>
</organism>
<evidence type="ECO:0008006" key="4">
    <source>
        <dbReference type="Google" id="ProtNLM"/>
    </source>
</evidence>
<feature type="compositionally biased region" description="Polar residues" evidence="1">
    <location>
        <begin position="491"/>
        <end position="501"/>
    </location>
</feature>